<accession>A0ABC8AUJ9</accession>
<evidence type="ECO:0000313" key="9">
    <source>
        <dbReference type="Proteomes" id="UP000180166"/>
    </source>
</evidence>
<feature type="transmembrane region" description="Helical" evidence="6">
    <location>
        <begin position="23"/>
        <end position="49"/>
    </location>
</feature>
<keyword evidence="3 6" id="KW-1133">Transmembrane helix</keyword>
<evidence type="ECO:0000256" key="1">
    <source>
        <dbReference type="ARBA" id="ARBA00004651"/>
    </source>
</evidence>
<evidence type="ECO:0000256" key="4">
    <source>
        <dbReference type="ARBA" id="ARBA00023136"/>
    </source>
</evidence>
<reference evidence="8 9" key="1">
    <citation type="submission" date="2016-10" db="EMBL/GenBank/DDBJ databases">
        <title>Genome sequence of Nocardia seriolae strain EM150506, isolated from Anguila japonica.</title>
        <authorList>
            <person name="Han H.-J."/>
        </authorList>
    </citation>
    <scope>NUCLEOTIDE SEQUENCE [LARGE SCALE GENOMIC DNA]</scope>
    <source>
        <strain evidence="8 9">EM150506</strain>
    </source>
</reference>
<keyword evidence="4 6" id="KW-0472">Membrane</keyword>
<evidence type="ECO:0000256" key="2">
    <source>
        <dbReference type="ARBA" id="ARBA00022692"/>
    </source>
</evidence>
<dbReference type="Pfam" id="PF07690">
    <property type="entry name" value="MFS_1"/>
    <property type="match status" value="1"/>
</dbReference>
<evidence type="ECO:0000256" key="5">
    <source>
        <dbReference type="SAM" id="MobiDB-lite"/>
    </source>
</evidence>
<feature type="region of interest" description="Disordered" evidence="5">
    <location>
        <begin position="173"/>
        <end position="192"/>
    </location>
</feature>
<feature type="domain" description="Major facilitator superfamily (MFS) profile" evidence="7">
    <location>
        <begin position="25"/>
        <end position="241"/>
    </location>
</feature>
<proteinExistence type="predicted"/>
<dbReference type="CDD" id="cd17321">
    <property type="entry name" value="MFS_MMR_MDR_like"/>
    <property type="match status" value="1"/>
</dbReference>
<evidence type="ECO:0000259" key="7">
    <source>
        <dbReference type="PROSITE" id="PS50850"/>
    </source>
</evidence>
<keyword evidence="2 6" id="KW-0812">Transmembrane</keyword>
<dbReference type="PANTHER" id="PTHR42718">
    <property type="entry name" value="MAJOR FACILITATOR SUPERFAMILY MULTIDRUG TRANSPORTER MFSC"/>
    <property type="match status" value="1"/>
</dbReference>
<dbReference type="Gene3D" id="1.20.1720.10">
    <property type="entry name" value="Multidrug resistance protein D"/>
    <property type="match status" value="1"/>
</dbReference>
<dbReference type="PANTHER" id="PTHR42718:SF39">
    <property type="entry name" value="ACTINORHODIN TRANSPORTER-RELATED"/>
    <property type="match status" value="1"/>
</dbReference>
<dbReference type="SUPFAM" id="SSF103473">
    <property type="entry name" value="MFS general substrate transporter"/>
    <property type="match status" value="1"/>
</dbReference>
<dbReference type="AlphaFoldDB" id="A0ABC8AUJ9"/>
<dbReference type="KEGG" id="nsr:NS506_03709"/>
<dbReference type="InterPro" id="IPR036259">
    <property type="entry name" value="MFS_trans_sf"/>
</dbReference>
<feature type="transmembrane region" description="Helical" evidence="6">
    <location>
        <begin position="91"/>
        <end position="108"/>
    </location>
</feature>
<protein>
    <submittedName>
        <fullName evidence="8">Lincomycin resistance protein</fullName>
    </submittedName>
</protein>
<sequence length="241" mass="26266">MTRTHLSSSSAESTAAQPDPRRWFALTVLFFATFVDAVGVTIVNIALPALRRDLRPSESQIQWITGGYTLTFALGLVTGGRLGDLIGRKRVFLVGVAAFVLTSALCGFADGPEVLVIGRLLQGLSAALMVPQVLSIVHVTFPDHERPKVFGLYGAVFALGASPGPRPVVRRRRIPGDDPPAVRPTHPNTRTIGGHERQFITHAFRCRSCTMRHRKPNSGRLRTGPRSPSVLNRKFTGGIWL</sequence>
<organism evidence="8 9">
    <name type="scientific">Nocardia seriolae</name>
    <dbReference type="NCBI Taxonomy" id="37332"/>
    <lineage>
        <taxon>Bacteria</taxon>
        <taxon>Bacillati</taxon>
        <taxon>Actinomycetota</taxon>
        <taxon>Actinomycetes</taxon>
        <taxon>Mycobacteriales</taxon>
        <taxon>Nocardiaceae</taxon>
        <taxon>Nocardia</taxon>
    </lineage>
</organism>
<evidence type="ECO:0000313" key="8">
    <source>
        <dbReference type="EMBL" id="APA97758.1"/>
    </source>
</evidence>
<dbReference type="InterPro" id="IPR020846">
    <property type="entry name" value="MFS_dom"/>
</dbReference>
<gene>
    <name evidence="8" type="ORF">NS506_03709</name>
</gene>
<dbReference type="Proteomes" id="UP000180166">
    <property type="component" value="Chromosome"/>
</dbReference>
<dbReference type="InterPro" id="IPR011701">
    <property type="entry name" value="MFS"/>
</dbReference>
<feature type="transmembrane region" description="Helical" evidence="6">
    <location>
        <begin position="61"/>
        <end position="79"/>
    </location>
</feature>
<name>A0ABC8AUJ9_9NOCA</name>
<dbReference type="GO" id="GO:0005886">
    <property type="term" value="C:plasma membrane"/>
    <property type="evidence" value="ECO:0007669"/>
    <property type="project" value="UniProtKB-SubCell"/>
</dbReference>
<dbReference type="EMBL" id="CP017839">
    <property type="protein sequence ID" value="APA97758.1"/>
    <property type="molecule type" value="Genomic_DNA"/>
</dbReference>
<evidence type="ECO:0000256" key="6">
    <source>
        <dbReference type="SAM" id="Phobius"/>
    </source>
</evidence>
<evidence type="ECO:0000256" key="3">
    <source>
        <dbReference type="ARBA" id="ARBA00022989"/>
    </source>
</evidence>
<dbReference type="PROSITE" id="PS50850">
    <property type="entry name" value="MFS"/>
    <property type="match status" value="1"/>
</dbReference>
<comment type="subcellular location">
    <subcellularLocation>
        <location evidence="1">Cell membrane</location>
        <topology evidence="1">Multi-pass membrane protein</topology>
    </subcellularLocation>
</comment>